<dbReference type="RefSeq" id="WP_129751810.1">
    <property type="nucleotide sequence ID" value="NZ_JUIW01000009.1"/>
</dbReference>
<evidence type="ECO:0000313" key="4">
    <source>
        <dbReference type="Proteomes" id="UP000289775"/>
    </source>
</evidence>
<evidence type="ECO:0000313" key="3">
    <source>
        <dbReference type="EMBL" id="RYJ41799.1"/>
    </source>
</evidence>
<keyword evidence="4" id="KW-1185">Reference proteome</keyword>
<protein>
    <submittedName>
        <fullName evidence="3">Fructosamine/Ketosamine-3-kinase</fullName>
    </submittedName>
</protein>
<dbReference type="GO" id="GO:0016301">
    <property type="term" value="F:kinase activity"/>
    <property type="evidence" value="ECO:0007669"/>
    <property type="project" value="UniProtKB-UniRule"/>
</dbReference>
<reference evidence="3 4" key="1">
    <citation type="submission" date="2014-12" db="EMBL/GenBank/DDBJ databases">
        <title>Genome sequence of Flavobacterium beibuense RSKm HC5.</title>
        <authorList>
            <person name="Kim J.F."/>
            <person name="Song J.Y."/>
            <person name="Kwak M.-J."/>
            <person name="Lee S.-W."/>
        </authorList>
    </citation>
    <scope>NUCLEOTIDE SEQUENCE [LARGE SCALE GENOMIC DNA]</scope>
    <source>
        <strain evidence="3 4">RSKm HC5</strain>
    </source>
</reference>
<dbReference type="Pfam" id="PF03881">
    <property type="entry name" value="Fructosamin_kin"/>
    <property type="match status" value="1"/>
</dbReference>
<keyword evidence="2 3" id="KW-0418">Kinase</keyword>
<sequence>MLTKKLISQLNLNIKKISPVHGGDINEAYHIEVQEGDFFIKLNSTSNYPALFEKEANGLKALSATNTLKTPEVIATGNFENTQYLLLEWIAPGSPNVKAWKTFGQQLATMHQIPQNHFGFAEDNYLGTYLQENTSYNTWAEFYGNYRVLPMIRLLYSQGKIGEDVVNAANNFSKELSSIFPTETPSLLHGDLWSGNFIISQYNNTVLIDPAVYCGHREMDLGMSRLFGGFAPQFYEAYNEVYPLEKNWEQRLPYTQLYPLLFHAYAFGGHYIQSIKNILKPFN</sequence>
<comment type="similarity">
    <text evidence="1 2">Belongs to the fructosamine kinase family.</text>
</comment>
<evidence type="ECO:0000256" key="1">
    <source>
        <dbReference type="ARBA" id="ARBA00009460"/>
    </source>
</evidence>
<dbReference type="PIRSF" id="PIRSF006221">
    <property type="entry name" value="Ketosamine-3-kinase"/>
    <property type="match status" value="1"/>
</dbReference>
<dbReference type="EMBL" id="JUIW01000009">
    <property type="protein sequence ID" value="RYJ41799.1"/>
    <property type="molecule type" value="Genomic_DNA"/>
</dbReference>
<dbReference type="PANTHER" id="PTHR12149:SF8">
    <property type="entry name" value="PROTEIN-RIBULOSAMINE 3-KINASE"/>
    <property type="match status" value="1"/>
</dbReference>
<dbReference type="Gene3D" id="3.90.1200.10">
    <property type="match status" value="1"/>
</dbReference>
<dbReference type="OrthoDB" id="5291879at2"/>
<accession>A0A444W7E9</accession>
<name>A0A444W7E9_9FLAO</name>
<proteinExistence type="inferred from homology"/>
<dbReference type="SUPFAM" id="SSF56112">
    <property type="entry name" value="Protein kinase-like (PK-like)"/>
    <property type="match status" value="1"/>
</dbReference>
<comment type="caution">
    <text evidence="3">The sequence shown here is derived from an EMBL/GenBank/DDBJ whole genome shotgun (WGS) entry which is preliminary data.</text>
</comment>
<organism evidence="3 4">
    <name type="scientific">Flavobacterium beibuense</name>
    <dbReference type="NCBI Taxonomy" id="657326"/>
    <lineage>
        <taxon>Bacteria</taxon>
        <taxon>Pseudomonadati</taxon>
        <taxon>Bacteroidota</taxon>
        <taxon>Flavobacteriia</taxon>
        <taxon>Flavobacteriales</taxon>
        <taxon>Flavobacteriaceae</taxon>
        <taxon>Flavobacterium</taxon>
    </lineage>
</organism>
<dbReference type="InterPro" id="IPR016477">
    <property type="entry name" value="Fructo-/Ketosamine-3-kinase"/>
</dbReference>
<dbReference type="Proteomes" id="UP000289775">
    <property type="component" value="Unassembled WGS sequence"/>
</dbReference>
<dbReference type="PANTHER" id="PTHR12149">
    <property type="entry name" value="FRUCTOSAMINE 3 KINASE-RELATED PROTEIN"/>
    <property type="match status" value="1"/>
</dbReference>
<gene>
    <name evidence="3" type="ORF">NU09_2724</name>
</gene>
<keyword evidence="2" id="KW-0808">Transferase</keyword>
<evidence type="ECO:0000256" key="2">
    <source>
        <dbReference type="PIRNR" id="PIRNR006221"/>
    </source>
</evidence>
<dbReference type="Gene3D" id="3.30.200.20">
    <property type="entry name" value="Phosphorylase Kinase, domain 1"/>
    <property type="match status" value="1"/>
</dbReference>
<dbReference type="AlphaFoldDB" id="A0A444W7E9"/>
<dbReference type="InterPro" id="IPR011009">
    <property type="entry name" value="Kinase-like_dom_sf"/>
</dbReference>